<evidence type="ECO:0000313" key="3">
    <source>
        <dbReference type="EMBL" id="QBG35969.1"/>
    </source>
</evidence>
<feature type="transmembrane region" description="Helical" evidence="1">
    <location>
        <begin position="223"/>
        <end position="240"/>
    </location>
</feature>
<feature type="domain" description="Heparan-alpha-glucosaminide N-acetyltransferase catalytic" evidence="2">
    <location>
        <begin position="3"/>
        <end position="145"/>
    </location>
</feature>
<proteinExistence type="predicted"/>
<dbReference type="RefSeq" id="WP_130601662.1">
    <property type="nucleotide sequence ID" value="NZ_CP034759.1"/>
</dbReference>
<sequence>MTRYLALDAFRGITIALMILVNTPGSWSHVYAPLLHAKWHGCTPTDLVFPFFLFIIGSAMFFSFKKTNFAASTPQFLRIVKRGFIIFFIGFMLNIIPFNSDPDTWRIMGVLQRIGIAYIFAATIVLLLNRRGIFIVSAVILIAYWGLLLSVGAEQAYSLEGNIVRQFDLAVLGASHMYGGLGIAFDPEGILSTIPAIVNMLLGFEVTRYLTSIKDKKESVIKLILIGGLAIGFALLWSLVLPINKSLWTGSYVIYTTGFACLLLALFVWLIDMLQQQKLAEPLLVYGTNPLFVYVLSYLVATFYMNVFVGEQTLYDWLFILISTHIEATFASFLFAFSHVVVFWYVSLILYRKKIFIKI</sequence>
<dbReference type="Pfam" id="PF07786">
    <property type="entry name" value="HGSNAT_cat"/>
    <property type="match status" value="1"/>
</dbReference>
<dbReference type="PANTHER" id="PTHR31061:SF24">
    <property type="entry name" value="LD22376P"/>
    <property type="match status" value="1"/>
</dbReference>
<gene>
    <name evidence="3" type="ORF">EMK97_09720</name>
</gene>
<keyword evidence="1" id="KW-0812">Transmembrane</keyword>
<accession>A0A4P6P6Y8</accession>
<feature type="transmembrane region" description="Helical" evidence="1">
    <location>
        <begin position="76"/>
        <end position="98"/>
    </location>
</feature>
<feature type="transmembrane region" description="Helical" evidence="1">
    <location>
        <begin position="252"/>
        <end position="271"/>
    </location>
</feature>
<protein>
    <submittedName>
        <fullName evidence="3">DUF1624 domain-containing protein</fullName>
    </submittedName>
</protein>
<feature type="transmembrane region" description="Helical" evidence="1">
    <location>
        <begin position="317"/>
        <end position="350"/>
    </location>
</feature>
<feature type="transmembrane region" description="Helical" evidence="1">
    <location>
        <begin position="133"/>
        <end position="153"/>
    </location>
</feature>
<feature type="transmembrane region" description="Helical" evidence="1">
    <location>
        <begin position="9"/>
        <end position="27"/>
    </location>
</feature>
<feature type="transmembrane region" description="Helical" evidence="1">
    <location>
        <begin position="190"/>
        <end position="211"/>
    </location>
</feature>
<keyword evidence="1" id="KW-1133">Transmembrane helix</keyword>
<dbReference type="OrthoDB" id="9788724at2"/>
<feature type="transmembrane region" description="Helical" evidence="1">
    <location>
        <begin position="47"/>
        <end position="64"/>
    </location>
</feature>
<reference evidence="3 4" key="1">
    <citation type="submission" date="2018-12" db="EMBL/GenBank/DDBJ databases">
        <title>Complete genome of Litorilituus sediminis.</title>
        <authorList>
            <person name="Liu A."/>
            <person name="Rong J."/>
        </authorList>
    </citation>
    <scope>NUCLEOTIDE SEQUENCE [LARGE SCALE GENOMIC DNA]</scope>
    <source>
        <strain evidence="3 4">JCM 17549</strain>
    </source>
</reference>
<dbReference type="EMBL" id="CP034759">
    <property type="protein sequence ID" value="QBG35969.1"/>
    <property type="molecule type" value="Genomic_DNA"/>
</dbReference>
<dbReference type="Proteomes" id="UP000290244">
    <property type="component" value="Chromosome"/>
</dbReference>
<evidence type="ECO:0000256" key="1">
    <source>
        <dbReference type="SAM" id="Phobius"/>
    </source>
</evidence>
<keyword evidence="1" id="KW-0472">Membrane</keyword>
<dbReference type="AlphaFoldDB" id="A0A4P6P6Y8"/>
<keyword evidence="4" id="KW-1185">Reference proteome</keyword>
<evidence type="ECO:0000259" key="2">
    <source>
        <dbReference type="Pfam" id="PF07786"/>
    </source>
</evidence>
<dbReference type="PANTHER" id="PTHR31061">
    <property type="entry name" value="LD22376P"/>
    <property type="match status" value="1"/>
</dbReference>
<name>A0A4P6P6Y8_9GAMM</name>
<feature type="transmembrane region" description="Helical" evidence="1">
    <location>
        <begin position="110"/>
        <end position="128"/>
    </location>
</feature>
<dbReference type="InterPro" id="IPR012429">
    <property type="entry name" value="HGSNAT_cat"/>
</dbReference>
<feature type="transmembrane region" description="Helical" evidence="1">
    <location>
        <begin position="283"/>
        <end position="305"/>
    </location>
</feature>
<organism evidence="3 4">
    <name type="scientific">Litorilituus sediminis</name>
    <dbReference type="NCBI Taxonomy" id="718192"/>
    <lineage>
        <taxon>Bacteria</taxon>
        <taxon>Pseudomonadati</taxon>
        <taxon>Pseudomonadota</taxon>
        <taxon>Gammaproteobacteria</taxon>
        <taxon>Alteromonadales</taxon>
        <taxon>Colwelliaceae</taxon>
        <taxon>Litorilituus</taxon>
    </lineage>
</organism>
<dbReference type="KEGG" id="lsd:EMK97_09720"/>
<evidence type="ECO:0000313" key="4">
    <source>
        <dbReference type="Proteomes" id="UP000290244"/>
    </source>
</evidence>